<comment type="caution">
    <text evidence="1">The sequence shown here is derived from an EMBL/GenBank/DDBJ whole genome shotgun (WGS) entry which is preliminary data.</text>
</comment>
<name>A0A177L057_9BACI</name>
<accession>A0A177L057</accession>
<protein>
    <submittedName>
        <fullName evidence="1">Uncharacterized protein</fullName>
    </submittedName>
</protein>
<keyword evidence="2" id="KW-1185">Reference proteome</keyword>
<evidence type="ECO:0000313" key="2">
    <source>
        <dbReference type="Proteomes" id="UP000076935"/>
    </source>
</evidence>
<sequence>MNNITPIHIRELDSIRNQFSNYFEEHADETELDRLYHTWIPLLSTYVTHDSIEAAIDDWYALIEHPYIWFHYIEEIQSISTRPIVSATLEAWKLPFVFAGIRKENHTYRNWSNGSEWSLSDITGDHFIGIALPLPEKNHAVIHHYFEANEDFFNLLEDHFENSPHMSRQLYLNRMYLTCLAHLSD</sequence>
<evidence type="ECO:0000313" key="1">
    <source>
        <dbReference type="EMBL" id="OAH58812.1"/>
    </source>
</evidence>
<dbReference type="AlphaFoldDB" id="A0A177L057"/>
<organism evidence="1 2">
    <name type="scientific">Domibacillus aminovorans</name>
    <dbReference type="NCBI Taxonomy" id="29332"/>
    <lineage>
        <taxon>Bacteria</taxon>
        <taxon>Bacillati</taxon>
        <taxon>Bacillota</taxon>
        <taxon>Bacilli</taxon>
        <taxon>Bacillales</taxon>
        <taxon>Bacillaceae</taxon>
        <taxon>Domibacillus</taxon>
    </lineage>
</organism>
<dbReference type="RefSeq" id="WP_063966581.1">
    <property type="nucleotide sequence ID" value="NZ_JBCNAN010000007.1"/>
</dbReference>
<proteinExistence type="predicted"/>
<dbReference type="Proteomes" id="UP000076935">
    <property type="component" value="Unassembled WGS sequence"/>
</dbReference>
<dbReference type="EMBL" id="LQWY01000067">
    <property type="protein sequence ID" value="OAH58812.1"/>
    <property type="molecule type" value="Genomic_DNA"/>
</dbReference>
<reference evidence="1 2" key="1">
    <citation type="submission" date="2016-01" db="EMBL/GenBank/DDBJ databases">
        <title>Investigation of taxonomic status of Bacillus aminovorans.</title>
        <authorList>
            <person name="Verma A."/>
            <person name="Pal Y."/>
            <person name="Krishnamurthi S."/>
        </authorList>
    </citation>
    <scope>NUCLEOTIDE SEQUENCE [LARGE SCALE GENOMIC DNA]</scope>
    <source>
        <strain evidence="1 2">DSM 1314</strain>
    </source>
</reference>
<gene>
    <name evidence="1" type="ORF">AWH49_03845</name>
</gene>
<dbReference type="STRING" id="29332.AWH48_07035"/>